<reference evidence="3" key="1">
    <citation type="journal article" date="2016" name="Genome Biol. Evol.">
        <title>Comparative 'omics' of the Fusarium fujikuroi species complex highlights differences in genetic potential and metabolite synthesis.</title>
        <authorList>
            <person name="Niehaus E.-M."/>
            <person name="Muensterkoetter M."/>
            <person name="Proctor R.H."/>
            <person name="Brown D.W."/>
            <person name="Sharon A."/>
            <person name="Idan Y."/>
            <person name="Oren-Young L."/>
            <person name="Sieber C.M."/>
            <person name="Novak O."/>
            <person name="Pencik A."/>
            <person name="Tarkowska D."/>
            <person name="Hromadova K."/>
            <person name="Freeman S."/>
            <person name="Maymon M."/>
            <person name="Elazar M."/>
            <person name="Youssef S.A."/>
            <person name="El-Shabrawy E.S.M."/>
            <person name="Shalaby A.B.A."/>
            <person name="Houterman P."/>
            <person name="Brock N.L."/>
            <person name="Burkhardt I."/>
            <person name="Tsavkelova E.A."/>
            <person name="Dickschat J.S."/>
            <person name="Galuszka P."/>
            <person name="Gueldener U."/>
            <person name="Tudzynski B."/>
        </authorList>
    </citation>
    <scope>NUCLEOTIDE SEQUENCE [LARGE SCALE GENOMIC DNA]</scope>
    <source>
        <strain evidence="3">MRC7560</strain>
    </source>
</reference>
<dbReference type="PANTHER" id="PTHR11012">
    <property type="entry name" value="PROTEIN KINASE-LIKE DOMAIN-CONTAINING"/>
    <property type="match status" value="1"/>
</dbReference>
<dbReference type="RefSeq" id="XP_041690000.1">
    <property type="nucleotide sequence ID" value="XM_041824529.1"/>
</dbReference>
<proteinExistence type="predicted"/>
<comment type="caution">
    <text evidence="2">The sequence shown here is derived from an EMBL/GenBank/DDBJ whole genome shotgun (WGS) entry which is preliminary data.</text>
</comment>
<dbReference type="Proteomes" id="UP000184255">
    <property type="component" value="Unassembled WGS sequence"/>
</dbReference>
<evidence type="ECO:0000313" key="2">
    <source>
        <dbReference type="EMBL" id="CVL06686.1"/>
    </source>
</evidence>
<dbReference type="SMART" id="SM00587">
    <property type="entry name" value="CHK"/>
    <property type="match status" value="1"/>
</dbReference>
<protein>
    <recommendedName>
        <fullName evidence="1">CHK kinase-like domain-containing protein</fullName>
    </recommendedName>
</protein>
<dbReference type="InterPro" id="IPR002575">
    <property type="entry name" value="Aminoglycoside_PTrfase"/>
</dbReference>
<dbReference type="Gene3D" id="3.90.1200.10">
    <property type="match status" value="1"/>
</dbReference>
<keyword evidence="3" id="KW-1185">Reference proteome</keyword>
<organism evidence="2 3">
    <name type="scientific">Fusarium mangiferae</name>
    <name type="common">Mango malformation disease fungus</name>
    <dbReference type="NCBI Taxonomy" id="192010"/>
    <lineage>
        <taxon>Eukaryota</taxon>
        <taxon>Fungi</taxon>
        <taxon>Dikarya</taxon>
        <taxon>Ascomycota</taxon>
        <taxon>Pezizomycotina</taxon>
        <taxon>Sordariomycetes</taxon>
        <taxon>Hypocreomycetidae</taxon>
        <taxon>Hypocreales</taxon>
        <taxon>Nectriaceae</taxon>
        <taxon>Fusarium</taxon>
        <taxon>Fusarium fujikuroi species complex</taxon>
    </lineage>
</organism>
<sequence length="362" mass="40197">MASTAGRVNGLMRSNEALPLTVNELTKHWFTQILNKCVQNVEVIETVHGTASKISIKLTFENGNSDSASNVCVKGGFNTDIRETLPFLYAIYRREAEFYYYLAPKLKIPLPVVSYTGTDTVNGQGIVVMADLKAQGYTFGNPLETWPVERAKMSVGQLAILHASTWGDKGDSIPSVSGTVTIRDAILGLLAPEEWDKRFAPDARPPVPRFMEDRERMTATFKALWESDSKMKCLVHGDAHIGNTFISPTGEPGFLDWQITHAASALHDVAYFIGGSLSIEDRRTHEKDLLQSYLSTLKHAGGPQLEIEDVWEEYLRQTFHGFAWALAGPLMQSREIVDAMVERHCAAIVDHKSIELLEGQSV</sequence>
<evidence type="ECO:0000313" key="3">
    <source>
        <dbReference type="Proteomes" id="UP000184255"/>
    </source>
</evidence>
<dbReference type="InterPro" id="IPR011009">
    <property type="entry name" value="Kinase-like_dom_sf"/>
</dbReference>
<dbReference type="VEuPathDB" id="FungiDB:FMAN_11816"/>
<dbReference type="GeneID" id="65091066"/>
<dbReference type="EMBL" id="FCQH01000018">
    <property type="protein sequence ID" value="CVL06686.1"/>
    <property type="molecule type" value="Genomic_DNA"/>
</dbReference>
<dbReference type="SUPFAM" id="SSF56112">
    <property type="entry name" value="Protein kinase-like (PK-like)"/>
    <property type="match status" value="1"/>
</dbReference>
<evidence type="ECO:0000259" key="1">
    <source>
        <dbReference type="SMART" id="SM00587"/>
    </source>
</evidence>
<dbReference type="InterPro" id="IPR015897">
    <property type="entry name" value="CHK_kinase-like"/>
</dbReference>
<dbReference type="Pfam" id="PF01636">
    <property type="entry name" value="APH"/>
    <property type="match status" value="1"/>
</dbReference>
<dbReference type="PANTHER" id="PTHR11012:SF30">
    <property type="entry name" value="PROTEIN KINASE-LIKE DOMAIN-CONTAINING"/>
    <property type="match status" value="1"/>
</dbReference>
<name>A0A1L7UHR6_FUSMA</name>
<feature type="domain" description="CHK kinase-like" evidence="1">
    <location>
        <begin position="127"/>
        <end position="303"/>
    </location>
</feature>
<dbReference type="AlphaFoldDB" id="A0A1L7UHR6"/>
<accession>A0A1L7UHR6</accession>
<gene>
    <name evidence="2" type="ORF">FMAN_11816</name>
</gene>